<feature type="transmembrane region" description="Helical" evidence="5">
    <location>
        <begin position="273"/>
        <end position="291"/>
    </location>
</feature>
<dbReference type="InterPro" id="IPR036259">
    <property type="entry name" value="MFS_trans_sf"/>
</dbReference>
<keyword evidence="4 5" id="KW-0472">Membrane</keyword>
<evidence type="ECO:0000256" key="3">
    <source>
        <dbReference type="ARBA" id="ARBA00022989"/>
    </source>
</evidence>
<protein>
    <submittedName>
        <fullName evidence="7">MFS transporter</fullName>
    </submittedName>
</protein>
<feature type="domain" description="Major facilitator superfamily (MFS) profile" evidence="6">
    <location>
        <begin position="1"/>
        <end position="384"/>
    </location>
</feature>
<dbReference type="PANTHER" id="PTHR23527:SF1">
    <property type="entry name" value="BLL3282 PROTEIN"/>
    <property type="match status" value="1"/>
</dbReference>
<feature type="transmembrane region" description="Helical" evidence="5">
    <location>
        <begin position="132"/>
        <end position="150"/>
    </location>
</feature>
<feature type="transmembrane region" description="Helical" evidence="5">
    <location>
        <begin position="202"/>
        <end position="221"/>
    </location>
</feature>
<evidence type="ECO:0000256" key="1">
    <source>
        <dbReference type="ARBA" id="ARBA00004651"/>
    </source>
</evidence>
<comment type="subcellular location">
    <subcellularLocation>
        <location evidence="1">Cell membrane</location>
        <topology evidence="1">Multi-pass membrane protein</topology>
    </subcellularLocation>
</comment>
<proteinExistence type="predicted"/>
<dbReference type="SUPFAM" id="SSF103473">
    <property type="entry name" value="MFS general substrate transporter"/>
    <property type="match status" value="1"/>
</dbReference>
<feature type="transmembrane region" description="Helical" evidence="5">
    <location>
        <begin position="156"/>
        <end position="177"/>
    </location>
</feature>
<feature type="transmembrane region" description="Helical" evidence="5">
    <location>
        <begin position="67"/>
        <end position="89"/>
    </location>
</feature>
<evidence type="ECO:0000313" key="8">
    <source>
        <dbReference type="Proteomes" id="UP000305109"/>
    </source>
</evidence>
<dbReference type="InterPro" id="IPR052952">
    <property type="entry name" value="MFS-Transporter"/>
</dbReference>
<name>A0ABY2RRR5_9NOCA</name>
<dbReference type="EMBL" id="SUMD01000001">
    <property type="protein sequence ID" value="TJZ81706.1"/>
    <property type="molecule type" value="Genomic_DNA"/>
</dbReference>
<feature type="transmembrane region" description="Helical" evidence="5">
    <location>
        <begin position="297"/>
        <end position="318"/>
    </location>
</feature>
<gene>
    <name evidence="7" type="ORF">FCG67_01155</name>
</gene>
<keyword evidence="8" id="KW-1185">Reference proteome</keyword>
<sequence length="384" mass="38732">MLGLGVLAQAAGGVFANAPAFLIPTLHDSQGMSLARAGLIAAAPTVGFLVSLFAWGVVVDRIGERRVLAIGLGAAALASTAAAALSASFLALGAFLFLGGVAASSANAASGRVVVGWFPPHRRGFAMGVRQMALPLGVAVAALTVPNLAADHGIGWALTVPAIICAVAALACLVFVVDPPRPSRAAASSQGLLANPYRNQSVLWRIHSVSAVLVVPQYLVWTFVPVWLITDRHWSAASAGILITATQLLGALGRIGAGIWSDRVGSRMGPLRTVAVAAALSMAALAITDWLDSPISVALMVVASVITVADNGLAFTAVAEIAGPYWSGRALGAQNTGQFLVAAFVPPVFGAVIGTLGFPAAFALAAALPLAAAPLVPADPPPST</sequence>
<keyword evidence="2 5" id="KW-0812">Transmembrane</keyword>
<dbReference type="PROSITE" id="PS50850">
    <property type="entry name" value="MFS"/>
    <property type="match status" value="1"/>
</dbReference>
<dbReference type="Pfam" id="PF07690">
    <property type="entry name" value="MFS_1"/>
    <property type="match status" value="1"/>
</dbReference>
<feature type="transmembrane region" description="Helical" evidence="5">
    <location>
        <begin position="32"/>
        <end position="55"/>
    </location>
</feature>
<feature type="transmembrane region" description="Helical" evidence="5">
    <location>
        <begin position="233"/>
        <end position="252"/>
    </location>
</feature>
<feature type="transmembrane region" description="Helical" evidence="5">
    <location>
        <begin position="95"/>
        <end position="120"/>
    </location>
</feature>
<evidence type="ECO:0000313" key="7">
    <source>
        <dbReference type="EMBL" id="TJZ81706.1"/>
    </source>
</evidence>
<evidence type="ECO:0000259" key="6">
    <source>
        <dbReference type="PROSITE" id="PS50850"/>
    </source>
</evidence>
<evidence type="ECO:0000256" key="2">
    <source>
        <dbReference type="ARBA" id="ARBA00022692"/>
    </source>
</evidence>
<organism evidence="7 8">
    <name type="scientific">Rhodococcus oryzae</name>
    <dbReference type="NCBI Taxonomy" id="2571143"/>
    <lineage>
        <taxon>Bacteria</taxon>
        <taxon>Bacillati</taxon>
        <taxon>Actinomycetota</taxon>
        <taxon>Actinomycetes</taxon>
        <taxon>Mycobacteriales</taxon>
        <taxon>Nocardiaceae</taxon>
        <taxon>Rhodococcus</taxon>
    </lineage>
</organism>
<comment type="caution">
    <text evidence="7">The sequence shown here is derived from an EMBL/GenBank/DDBJ whole genome shotgun (WGS) entry which is preliminary data.</text>
</comment>
<evidence type="ECO:0000256" key="5">
    <source>
        <dbReference type="SAM" id="Phobius"/>
    </source>
</evidence>
<dbReference type="Gene3D" id="1.20.1250.20">
    <property type="entry name" value="MFS general substrate transporter like domains"/>
    <property type="match status" value="2"/>
</dbReference>
<reference evidence="7 8" key="1">
    <citation type="submission" date="2019-04" db="EMBL/GenBank/DDBJ databases">
        <title>Rhodococcus oryzae sp. nov., a novel actinomycete isolated from rhizosphere soil of rice (Oryza sativa L.).</title>
        <authorList>
            <person name="Li C."/>
        </authorList>
    </citation>
    <scope>NUCLEOTIDE SEQUENCE [LARGE SCALE GENOMIC DNA]</scope>
    <source>
        <strain evidence="7 8">NEAU-CX67</strain>
    </source>
</reference>
<dbReference type="Proteomes" id="UP000305109">
    <property type="component" value="Unassembled WGS sequence"/>
</dbReference>
<accession>A0ABY2RRR5</accession>
<evidence type="ECO:0000256" key="4">
    <source>
        <dbReference type="ARBA" id="ARBA00023136"/>
    </source>
</evidence>
<keyword evidence="3 5" id="KW-1133">Transmembrane helix</keyword>
<dbReference type="InterPro" id="IPR011701">
    <property type="entry name" value="MFS"/>
</dbReference>
<feature type="transmembrane region" description="Helical" evidence="5">
    <location>
        <begin position="339"/>
        <end position="372"/>
    </location>
</feature>
<dbReference type="InterPro" id="IPR020846">
    <property type="entry name" value="MFS_dom"/>
</dbReference>
<dbReference type="PANTHER" id="PTHR23527">
    <property type="entry name" value="BLL3282 PROTEIN"/>
    <property type="match status" value="1"/>
</dbReference>